<keyword evidence="1" id="KW-0805">Transcription regulation</keyword>
<comment type="caution">
    <text evidence="5">The sequence shown here is derived from an EMBL/GenBank/DDBJ whole genome shotgun (WGS) entry which is preliminary data.</text>
</comment>
<evidence type="ECO:0000256" key="3">
    <source>
        <dbReference type="ARBA" id="ARBA00023163"/>
    </source>
</evidence>
<dbReference type="PRINTS" id="PR00035">
    <property type="entry name" value="HTHGNTR"/>
</dbReference>
<dbReference type="Gene3D" id="1.20.120.530">
    <property type="entry name" value="GntR ligand-binding domain-like"/>
    <property type="match status" value="1"/>
</dbReference>
<dbReference type="Proteomes" id="UP000233293">
    <property type="component" value="Unassembled WGS sequence"/>
</dbReference>
<dbReference type="SMART" id="SM00895">
    <property type="entry name" value="FCD"/>
    <property type="match status" value="1"/>
</dbReference>
<evidence type="ECO:0000256" key="1">
    <source>
        <dbReference type="ARBA" id="ARBA00023015"/>
    </source>
</evidence>
<dbReference type="SMART" id="SM00345">
    <property type="entry name" value="HTH_GNTR"/>
    <property type="match status" value="1"/>
</dbReference>
<dbReference type="SUPFAM" id="SSF46785">
    <property type="entry name" value="Winged helix' DNA-binding domain"/>
    <property type="match status" value="1"/>
</dbReference>
<dbReference type="InterPro" id="IPR011711">
    <property type="entry name" value="GntR_C"/>
</dbReference>
<dbReference type="PANTHER" id="PTHR43537">
    <property type="entry name" value="TRANSCRIPTIONAL REGULATOR, GNTR FAMILY"/>
    <property type="match status" value="1"/>
</dbReference>
<name>A0A2N3PV33_9PROT</name>
<dbReference type="InterPro" id="IPR008920">
    <property type="entry name" value="TF_FadR/GntR_C"/>
</dbReference>
<dbReference type="PROSITE" id="PS50949">
    <property type="entry name" value="HTH_GNTR"/>
    <property type="match status" value="1"/>
</dbReference>
<dbReference type="SUPFAM" id="SSF48008">
    <property type="entry name" value="GntR ligand-binding domain-like"/>
    <property type="match status" value="1"/>
</dbReference>
<dbReference type="Pfam" id="PF07729">
    <property type="entry name" value="FCD"/>
    <property type="match status" value="1"/>
</dbReference>
<dbReference type="Pfam" id="PF00392">
    <property type="entry name" value="GntR"/>
    <property type="match status" value="1"/>
</dbReference>
<dbReference type="InterPro" id="IPR036388">
    <property type="entry name" value="WH-like_DNA-bd_sf"/>
</dbReference>
<keyword evidence="3" id="KW-0804">Transcription</keyword>
<accession>A0A2N3PV33</accession>
<feature type="domain" description="HTH gntR-type" evidence="4">
    <location>
        <begin position="20"/>
        <end position="87"/>
    </location>
</feature>
<evidence type="ECO:0000313" key="6">
    <source>
        <dbReference type="Proteomes" id="UP000233293"/>
    </source>
</evidence>
<dbReference type="GO" id="GO:0003677">
    <property type="term" value="F:DNA binding"/>
    <property type="evidence" value="ECO:0007669"/>
    <property type="project" value="UniProtKB-KW"/>
</dbReference>
<dbReference type="AlphaFoldDB" id="A0A2N3PV33"/>
<organism evidence="5 6">
    <name type="scientific">Telmatospirillum siberiense</name>
    <dbReference type="NCBI Taxonomy" id="382514"/>
    <lineage>
        <taxon>Bacteria</taxon>
        <taxon>Pseudomonadati</taxon>
        <taxon>Pseudomonadota</taxon>
        <taxon>Alphaproteobacteria</taxon>
        <taxon>Rhodospirillales</taxon>
        <taxon>Rhodospirillaceae</taxon>
        <taxon>Telmatospirillum</taxon>
    </lineage>
</organism>
<dbReference type="InterPro" id="IPR036390">
    <property type="entry name" value="WH_DNA-bd_sf"/>
</dbReference>
<dbReference type="GO" id="GO:0003700">
    <property type="term" value="F:DNA-binding transcription factor activity"/>
    <property type="evidence" value="ECO:0007669"/>
    <property type="project" value="InterPro"/>
</dbReference>
<evidence type="ECO:0000259" key="4">
    <source>
        <dbReference type="PROSITE" id="PS50949"/>
    </source>
</evidence>
<dbReference type="CDD" id="cd07377">
    <property type="entry name" value="WHTH_GntR"/>
    <property type="match status" value="1"/>
</dbReference>
<keyword evidence="2" id="KW-0238">DNA-binding</keyword>
<dbReference type="Gene3D" id="1.10.10.10">
    <property type="entry name" value="Winged helix-like DNA-binding domain superfamily/Winged helix DNA-binding domain"/>
    <property type="match status" value="1"/>
</dbReference>
<reference evidence="6" key="1">
    <citation type="submission" date="2017-12" db="EMBL/GenBank/DDBJ databases">
        <title>Draft genome sequence of Telmatospirillum siberiense 26-4b1T, an acidotolerant peatland alphaproteobacterium potentially involved in sulfur cycling.</title>
        <authorList>
            <person name="Hausmann B."/>
            <person name="Pjevac P."/>
            <person name="Schreck K."/>
            <person name="Herbold C.W."/>
            <person name="Daims H."/>
            <person name="Wagner M."/>
            <person name="Pester M."/>
            <person name="Loy A."/>
        </authorList>
    </citation>
    <scope>NUCLEOTIDE SEQUENCE [LARGE SCALE GENOMIC DNA]</scope>
    <source>
        <strain evidence="6">26-4b1</strain>
    </source>
</reference>
<protein>
    <submittedName>
        <fullName evidence="5">GntR family transcriptional regulator</fullName>
    </submittedName>
</protein>
<dbReference type="InterPro" id="IPR000524">
    <property type="entry name" value="Tscrpt_reg_HTH_GntR"/>
</dbReference>
<dbReference type="OrthoDB" id="9812290at2"/>
<proteinExistence type="predicted"/>
<sequence>MVKAPLAGSVLLGTAPIRRASLHDEIVLRLREMILTGSLPAGNRVPEAHLCETLGISRTPLREALKVLASEGLIELRPNRGSVVAEIDATAVQAMFEIMESFEEMIGVLACRRASDAELRDIDDLHQSLKELHRTNDLAGYFHANQTIHLRIMEAAHNPVLVPIYEGLSIKIRRARYMANYDAMRWRESLDEHEKLNAALQNRDASRLAVLLREHMRVTGEAVIKALDAPDEELRNTV</sequence>
<evidence type="ECO:0000256" key="2">
    <source>
        <dbReference type="ARBA" id="ARBA00023125"/>
    </source>
</evidence>
<evidence type="ECO:0000313" key="5">
    <source>
        <dbReference type="EMBL" id="PKU24250.1"/>
    </source>
</evidence>
<gene>
    <name evidence="5" type="ORF">CWS72_12770</name>
</gene>
<dbReference type="EMBL" id="PIUM01000013">
    <property type="protein sequence ID" value="PKU24250.1"/>
    <property type="molecule type" value="Genomic_DNA"/>
</dbReference>
<dbReference type="PANTHER" id="PTHR43537:SF50">
    <property type="entry name" value="TRANSCRIPTIONAL REGULATORY PROTEIN"/>
    <property type="match status" value="1"/>
</dbReference>
<keyword evidence="6" id="KW-1185">Reference proteome</keyword>